<protein>
    <submittedName>
        <fullName evidence="1">Uncharacterized protein</fullName>
    </submittedName>
</protein>
<accession>A0A1H7G564</accession>
<evidence type="ECO:0000313" key="2">
    <source>
        <dbReference type="Proteomes" id="UP000183894"/>
    </source>
</evidence>
<dbReference type="EMBL" id="FOAD01000001">
    <property type="protein sequence ID" value="SEK33496.1"/>
    <property type="molecule type" value="Genomic_DNA"/>
</dbReference>
<proteinExistence type="predicted"/>
<name>A0A1H7G564_HALLR</name>
<gene>
    <name evidence="1" type="ORF">SAMN04488691_101222</name>
</gene>
<dbReference type="AlphaFoldDB" id="A0A1H7G564"/>
<dbReference type="Proteomes" id="UP000183894">
    <property type="component" value="Unassembled WGS sequence"/>
</dbReference>
<evidence type="ECO:0000313" key="1">
    <source>
        <dbReference type="EMBL" id="SEK33496.1"/>
    </source>
</evidence>
<reference evidence="1 2" key="1">
    <citation type="submission" date="2016-10" db="EMBL/GenBank/DDBJ databases">
        <authorList>
            <person name="de Groot N.N."/>
        </authorList>
    </citation>
    <scope>NUCLEOTIDE SEQUENCE [LARGE SCALE GENOMIC DNA]</scope>
    <source>
        <strain evidence="1 2">CDM_5</strain>
    </source>
</reference>
<organism evidence="1 2">
    <name type="scientific">Haloferax larsenii</name>
    <dbReference type="NCBI Taxonomy" id="302484"/>
    <lineage>
        <taxon>Archaea</taxon>
        <taxon>Methanobacteriati</taxon>
        <taxon>Methanobacteriota</taxon>
        <taxon>Stenosarchaea group</taxon>
        <taxon>Halobacteria</taxon>
        <taxon>Halobacteriales</taxon>
        <taxon>Haloferacaceae</taxon>
        <taxon>Haloferax</taxon>
    </lineage>
</organism>
<sequence>MLDMNHIQIFFTDRLGTTDDSMENEGFFCLICALLAPPGGHPRKSSRGYLVG</sequence>